<name>A0A0F9HRH6_9ZZZZ</name>
<evidence type="ECO:0000256" key="1">
    <source>
        <dbReference type="SAM" id="MobiDB-lite"/>
    </source>
</evidence>
<accession>A0A0F9HRH6</accession>
<gene>
    <name evidence="2" type="ORF">LCGC14_1672860</name>
</gene>
<reference evidence="2" key="1">
    <citation type="journal article" date="2015" name="Nature">
        <title>Complex archaea that bridge the gap between prokaryotes and eukaryotes.</title>
        <authorList>
            <person name="Spang A."/>
            <person name="Saw J.H."/>
            <person name="Jorgensen S.L."/>
            <person name="Zaremba-Niedzwiedzka K."/>
            <person name="Martijn J."/>
            <person name="Lind A.E."/>
            <person name="van Eijk R."/>
            <person name="Schleper C."/>
            <person name="Guy L."/>
            <person name="Ettema T.J."/>
        </authorList>
    </citation>
    <scope>NUCLEOTIDE SEQUENCE</scope>
</reference>
<sequence length="95" mass="10361">MSNESVVQEWNERYPPGTDVLLTNDDGEVEETKTRSIAWLLGSGHSVVSVEGRTGGYLLERIKPLSKKVPKPAAETKPEAMGLHMPDEGNLSKLG</sequence>
<comment type="caution">
    <text evidence="2">The sequence shown here is derived from an EMBL/GenBank/DDBJ whole genome shotgun (WGS) entry which is preliminary data.</text>
</comment>
<organism evidence="2">
    <name type="scientific">marine sediment metagenome</name>
    <dbReference type="NCBI Taxonomy" id="412755"/>
    <lineage>
        <taxon>unclassified sequences</taxon>
        <taxon>metagenomes</taxon>
        <taxon>ecological metagenomes</taxon>
    </lineage>
</organism>
<proteinExistence type="predicted"/>
<dbReference type="AlphaFoldDB" id="A0A0F9HRH6"/>
<evidence type="ECO:0000313" key="2">
    <source>
        <dbReference type="EMBL" id="KKM17722.1"/>
    </source>
</evidence>
<protein>
    <submittedName>
        <fullName evidence="2">Uncharacterized protein</fullName>
    </submittedName>
</protein>
<feature type="region of interest" description="Disordered" evidence="1">
    <location>
        <begin position="1"/>
        <end position="25"/>
    </location>
</feature>
<dbReference type="EMBL" id="LAZR01014386">
    <property type="protein sequence ID" value="KKM17722.1"/>
    <property type="molecule type" value="Genomic_DNA"/>
</dbReference>
<feature type="region of interest" description="Disordered" evidence="1">
    <location>
        <begin position="67"/>
        <end position="95"/>
    </location>
</feature>